<dbReference type="Gene3D" id="3.30.70.20">
    <property type="match status" value="1"/>
</dbReference>
<reference evidence="14" key="1">
    <citation type="journal article" date="2019" name="Int. J. Syst. Evol. Microbiol.">
        <title>The Global Catalogue of Microorganisms (GCM) 10K type strain sequencing project: providing services to taxonomists for standard genome sequencing and annotation.</title>
        <authorList>
            <consortium name="The Broad Institute Genomics Platform"/>
            <consortium name="The Broad Institute Genome Sequencing Center for Infectious Disease"/>
            <person name="Wu L."/>
            <person name="Ma J."/>
        </authorList>
    </citation>
    <scope>NUCLEOTIDE SEQUENCE [LARGE SCALE GENOMIC DNA]</scope>
    <source>
        <strain evidence="14">JCM 32206</strain>
    </source>
</reference>
<dbReference type="InterPro" id="IPR021163">
    <property type="entry name" value="Ferredox_Rdtase_adrenod"/>
</dbReference>
<dbReference type="PRINTS" id="PR00419">
    <property type="entry name" value="ADXRDTASE"/>
</dbReference>
<keyword evidence="6" id="KW-0274">FAD</keyword>
<keyword evidence="8" id="KW-0560">Oxidoreductase</keyword>
<evidence type="ECO:0000256" key="2">
    <source>
        <dbReference type="ARBA" id="ARBA00008312"/>
    </source>
</evidence>
<evidence type="ECO:0000256" key="3">
    <source>
        <dbReference type="ARBA" id="ARBA00013223"/>
    </source>
</evidence>
<dbReference type="PROSITE" id="PS00198">
    <property type="entry name" value="4FE4S_FER_1"/>
    <property type="match status" value="1"/>
</dbReference>
<dbReference type="SUPFAM" id="SSF54862">
    <property type="entry name" value="4Fe-4S ferredoxins"/>
    <property type="match status" value="1"/>
</dbReference>
<comment type="similarity">
    <text evidence="2">Belongs to the ferredoxin--NADP reductase type 1 family.</text>
</comment>
<dbReference type="Proteomes" id="UP001501183">
    <property type="component" value="Unassembled WGS sequence"/>
</dbReference>
<dbReference type="Gene3D" id="3.40.50.720">
    <property type="entry name" value="NAD(P)-binding Rossmann-like Domain"/>
    <property type="match status" value="1"/>
</dbReference>
<evidence type="ECO:0000256" key="1">
    <source>
        <dbReference type="ARBA" id="ARBA00001974"/>
    </source>
</evidence>
<feature type="domain" description="4Fe-4S ferredoxin-type" evidence="12">
    <location>
        <begin position="37"/>
        <end position="66"/>
    </location>
</feature>
<keyword evidence="7" id="KW-0521">NADP</keyword>
<dbReference type="PIRSF" id="PIRSF000362">
    <property type="entry name" value="FNR"/>
    <property type="match status" value="1"/>
</dbReference>
<dbReference type="InterPro" id="IPR036188">
    <property type="entry name" value="FAD/NAD-bd_sf"/>
</dbReference>
<evidence type="ECO:0000313" key="14">
    <source>
        <dbReference type="Proteomes" id="UP001501183"/>
    </source>
</evidence>
<dbReference type="PROSITE" id="PS51379">
    <property type="entry name" value="4FE4S_FER_2"/>
    <property type="match status" value="1"/>
</dbReference>
<dbReference type="RefSeq" id="WP_345350139.1">
    <property type="nucleotide sequence ID" value="NZ_BAABFB010000066.1"/>
</dbReference>
<dbReference type="Gene3D" id="3.50.50.60">
    <property type="entry name" value="FAD/NAD(P)-binding domain"/>
    <property type="match status" value="1"/>
</dbReference>
<keyword evidence="4" id="KW-0285">Flavoprotein</keyword>
<dbReference type="InterPro" id="IPR023753">
    <property type="entry name" value="FAD/NAD-binding_dom"/>
</dbReference>
<accession>A0ABP8PHF6</accession>
<comment type="cofactor">
    <cofactor evidence="1">
        <name>FAD</name>
        <dbReference type="ChEBI" id="CHEBI:57692"/>
    </cofactor>
</comment>
<evidence type="ECO:0000256" key="9">
    <source>
        <dbReference type="ARBA" id="ARBA00023004"/>
    </source>
</evidence>
<keyword evidence="14" id="KW-1185">Reference proteome</keyword>
<evidence type="ECO:0000256" key="11">
    <source>
        <dbReference type="ARBA" id="ARBA00047776"/>
    </source>
</evidence>
<dbReference type="PANTHER" id="PTHR48467:SF1">
    <property type="entry name" value="GLUTAMATE SYNTHASE 1 [NADH], CHLOROPLASTIC-LIKE"/>
    <property type="match status" value="1"/>
</dbReference>
<evidence type="ECO:0000256" key="10">
    <source>
        <dbReference type="ARBA" id="ARBA00023014"/>
    </source>
</evidence>
<protein>
    <recommendedName>
        <fullName evidence="3">ferredoxin--NADP(+) reductase</fullName>
        <ecNumber evidence="3">1.18.1.2</ecNumber>
    </recommendedName>
</protein>
<dbReference type="EC" id="1.18.1.2" evidence="3"/>
<dbReference type="PANTHER" id="PTHR48467">
    <property type="entry name" value="GLUTAMATE SYNTHASE 1 [NADH], CHLOROPLASTIC-LIKE"/>
    <property type="match status" value="1"/>
</dbReference>
<dbReference type="InterPro" id="IPR017896">
    <property type="entry name" value="4Fe4S_Fe-S-bd"/>
</dbReference>
<evidence type="ECO:0000256" key="8">
    <source>
        <dbReference type="ARBA" id="ARBA00023002"/>
    </source>
</evidence>
<proteinExistence type="inferred from homology"/>
<dbReference type="SUPFAM" id="SSF51971">
    <property type="entry name" value="Nucleotide-binding domain"/>
    <property type="match status" value="2"/>
</dbReference>
<comment type="catalytic activity">
    <reaction evidence="11">
        <text>2 reduced [2Fe-2S]-[ferredoxin] + NADP(+) + H(+) = 2 oxidized [2Fe-2S]-[ferredoxin] + NADPH</text>
        <dbReference type="Rhea" id="RHEA:20125"/>
        <dbReference type="Rhea" id="RHEA-COMP:10000"/>
        <dbReference type="Rhea" id="RHEA-COMP:10001"/>
        <dbReference type="ChEBI" id="CHEBI:15378"/>
        <dbReference type="ChEBI" id="CHEBI:33737"/>
        <dbReference type="ChEBI" id="CHEBI:33738"/>
        <dbReference type="ChEBI" id="CHEBI:57783"/>
        <dbReference type="ChEBI" id="CHEBI:58349"/>
        <dbReference type="EC" id="1.18.1.2"/>
    </reaction>
</comment>
<evidence type="ECO:0000256" key="7">
    <source>
        <dbReference type="ARBA" id="ARBA00022857"/>
    </source>
</evidence>
<name>A0ABP8PHF6_9NOCA</name>
<organism evidence="13 14">
    <name type="scientific">Rhodococcus olei</name>
    <dbReference type="NCBI Taxonomy" id="2161675"/>
    <lineage>
        <taxon>Bacteria</taxon>
        <taxon>Bacillati</taxon>
        <taxon>Actinomycetota</taxon>
        <taxon>Actinomycetes</taxon>
        <taxon>Mycobacteriales</taxon>
        <taxon>Nocardiaceae</taxon>
        <taxon>Rhodococcus</taxon>
    </lineage>
</organism>
<dbReference type="Pfam" id="PF07992">
    <property type="entry name" value="Pyr_redox_2"/>
    <property type="match status" value="1"/>
</dbReference>
<evidence type="ECO:0000313" key="13">
    <source>
        <dbReference type="EMBL" id="GAA4486642.1"/>
    </source>
</evidence>
<evidence type="ECO:0000256" key="5">
    <source>
        <dbReference type="ARBA" id="ARBA00022723"/>
    </source>
</evidence>
<comment type="caution">
    <text evidence="13">The sequence shown here is derived from an EMBL/GenBank/DDBJ whole genome shotgun (WGS) entry which is preliminary data.</text>
</comment>
<dbReference type="InterPro" id="IPR055275">
    <property type="entry name" value="Ferredox_Rdtase"/>
</dbReference>
<keyword evidence="5" id="KW-0479">Metal-binding</keyword>
<evidence type="ECO:0000259" key="12">
    <source>
        <dbReference type="PROSITE" id="PS51379"/>
    </source>
</evidence>
<gene>
    <name evidence="13" type="ORF">GCM10023094_43520</name>
</gene>
<keyword evidence="9" id="KW-0408">Iron</keyword>
<dbReference type="EMBL" id="BAABFB010000066">
    <property type="protein sequence ID" value="GAA4486642.1"/>
    <property type="molecule type" value="Genomic_DNA"/>
</dbReference>
<dbReference type="Pfam" id="PF00037">
    <property type="entry name" value="Fer4"/>
    <property type="match status" value="1"/>
</dbReference>
<sequence>MAYVITQPCCNDATCLEVCPVDCIRPTPADPGFATAEMLHIDPGTCIDCGACAEECPVDAIFAADELPEEHARYASVNADWFDRHPLESSWDALEPGGRVTLPPDTTPLRVAIVGSGPAACYAAADLIGRAGAAVEVEMFDRLPTPWGLIRAGVAPDHPGTKAITDVFRATTSNPAFAFRLNVEIGADLSHDDLMAHHHAVIYAVGAAGDRRLGVPGEDFAGCHGATEFVAWYNGHPDRADARFDLSGERVVIVGNGNVALDVARILVSDPDELAATDIADHALEALRASNIREVVLLGRRGPAEAAYTSPELIALGRLPGVDVVVDALAFDEHARGAAGDDASDAATALKTAVAAEYAERPPTPGNRRIVLRYMVSPVVMLGEGRVEGVRIVHNALVDEDGVRRAEPTDRYESIETSLVLRAIGYRGTAVPGLPFDEDRGVIPNAGGRVADPRTGAPLPGVYAAGWIKRGPSGVIGTNKRCAQETVAHLLDDAVAGRLVAPTGNRDTLTALLRARSPEVVDGEGWRAIDAAERDRGRTQGRPRTKFTDIESMLAAASPGNLEVP</sequence>
<dbReference type="InterPro" id="IPR017900">
    <property type="entry name" value="4Fe4S_Fe_S_CS"/>
</dbReference>
<evidence type="ECO:0000256" key="6">
    <source>
        <dbReference type="ARBA" id="ARBA00022827"/>
    </source>
</evidence>
<keyword evidence="10" id="KW-0411">Iron-sulfur</keyword>
<evidence type="ECO:0000256" key="4">
    <source>
        <dbReference type="ARBA" id="ARBA00022630"/>
    </source>
</evidence>